<reference evidence="12" key="1">
    <citation type="submission" date="2021-02" db="EMBL/GenBank/DDBJ databases">
        <title>Comparative genomics reveals that relaxation of natural selection precedes convergent phenotypic evolution of cavefish.</title>
        <authorList>
            <person name="Peng Z."/>
        </authorList>
    </citation>
    <scope>NUCLEOTIDE SEQUENCE</scope>
    <source>
        <tissue evidence="12">Muscle</tissue>
    </source>
</reference>
<comment type="similarity">
    <text evidence="1">Belongs to the protein kinase superfamily. CAMK Ser/Thr protein kinase family. PIM subfamily.</text>
</comment>
<keyword evidence="5 10" id="KW-0547">Nucleotide-binding</keyword>
<dbReference type="EMBL" id="JAFHDT010000009">
    <property type="protein sequence ID" value="KAI7805831.1"/>
    <property type="molecule type" value="Genomic_DNA"/>
</dbReference>
<dbReference type="EC" id="2.7.11.1" evidence="2"/>
<dbReference type="AlphaFoldDB" id="A0A9W7WPB7"/>
<evidence type="ECO:0000256" key="4">
    <source>
        <dbReference type="ARBA" id="ARBA00022679"/>
    </source>
</evidence>
<dbReference type="Pfam" id="PF00069">
    <property type="entry name" value="Pkinase"/>
    <property type="match status" value="3"/>
</dbReference>
<gene>
    <name evidence="12" type="ORF">IRJ41_020888</name>
</gene>
<feature type="binding site" evidence="10">
    <location>
        <position position="450"/>
    </location>
    <ligand>
        <name>ATP</name>
        <dbReference type="ChEBI" id="CHEBI:30616"/>
    </ligand>
</feature>
<comment type="catalytic activity">
    <reaction evidence="9">
        <text>L-seryl-[protein] + ATP = O-phospho-L-seryl-[protein] + ADP + H(+)</text>
        <dbReference type="Rhea" id="RHEA:17989"/>
        <dbReference type="Rhea" id="RHEA-COMP:9863"/>
        <dbReference type="Rhea" id="RHEA-COMP:11604"/>
        <dbReference type="ChEBI" id="CHEBI:15378"/>
        <dbReference type="ChEBI" id="CHEBI:29999"/>
        <dbReference type="ChEBI" id="CHEBI:30616"/>
        <dbReference type="ChEBI" id="CHEBI:83421"/>
        <dbReference type="ChEBI" id="CHEBI:456216"/>
        <dbReference type="EC" id="2.7.11.1"/>
    </reaction>
</comment>
<dbReference type="SMART" id="SM00220">
    <property type="entry name" value="S_TKc"/>
    <property type="match status" value="3"/>
</dbReference>
<evidence type="ECO:0000313" key="13">
    <source>
        <dbReference type="Proteomes" id="UP001059041"/>
    </source>
</evidence>
<feature type="non-terminal residue" evidence="12">
    <location>
        <position position="1012"/>
    </location>
</feature>
<protein>
    <recommendedName>
        <fullName evidence="2">non-specific serine/threonine protein kinase</fullName>
        <ecNumber evidence="2">2.7.11.1</ecNumber>
    </recommendedName>
</protein>
<dbReference type="InterPro" id="IPR011009">
    <property type="entry name" value="Kinase-like_dom_sf"/>
</dbReference>
<feature type="domain" description="Protein kinase" evidence="11">
    <location>
        <begin position="136"/>
        <end position="392"/>
    </location>
</feature>
<evidence type="ECO:0000256" key="1">
    <source>
        <dbReference type="ARBA" id="ARBA00005505"/>
    </source>
</evidence>
<dbReference type="FunFam" id="3.30.200.20:FF:000246">
    <property type="entry name" value="Pim proto-oncogene, serine/threonine kinase,-related 152"/>
    <property type="match status" value="2"/>
</dbReference>
<dbReference type="PROSITE" id="PS50011">
    <property type="entry name" value="PROTEIN_KINASE_DOM"/>
    <property type="match status" value="3"/>
</dbReference>
<keyword evidence="13" id="KW-1185">Reference proteome</keyword>
<feature type="domain" description="Protein kinase" evidence="11">
    <location>
        <begin position="738"/>
        <end position="990"/>
    </location>
</feature>
<dbReference type="Proteomes" id="UP001059041">
    <property type="component" value="Linkage Group LG9"/>
</dbReference>
<dbReference type="InterPro" id="IPR008271">
    <property type="entry name" value="Ser/Thr_kinase_AS"/>
</dbReference>
<dbReference type="Gene3D" id="3.30.200.20">
    <property type="entry name" value="Phosphorylase Kinase, domain 1"/>
    <property type="match status" value="3"/>
</dbReference>
<dbReference type="GO" id="GO:0004674">
    <property type="term" value="F:protein serine/threonine kinase activity"/>
    <property type="evidence" value="ECO:0007669"/>
    <property type="project" value="UniProtKB-KW"/>
</dbReference>
<feature type="domain" description="Protein kinase" evidence="11">
    <location>
        <begin position="421"/>
        <end position="675"/>
    </location>
</feature>
<accession>A0A9W7WPB7</accession>
<dbReference type="Gene3D" id="1.10.510.10">
    <property type="entry name" value="Transferase(Phosphotransferase) domain 1"/>
    <property type="match status" value="3"/>
</dbReference>
<evidence type="ECO:0000256" key="7">
    <source>
        <dbReference type="ARBA" id="ARBA00022840"/>
    </source>
</evidence>
<proteinExistence type="inferred from homology"/>
<keyword evidence="4" id="KW-0808">Transferase</keyword>
<dbReference type="PROSITE" id="PS00107">
    <property type="entry name" value="PROTEIN_KINASE_ATP"/>
    <property type="match status" value="1"/>
</dbReference>
<dbReference type="PROSITE" id="PS00108">
    <property type="entry name" value="PROTEIN_KINASE_ST"/>
    <property type="match status" value="2"/>
</dbReference>
<dbReference type="PANTHER" id="PTHR22984">
    <property type="entry name" value="SERINE/THREONINE-PROTEIN KINASE PIM"/>
    <property type="match status" value="1"/>
</dbReference>
<organism evidence="12 13">
    <name type="scientific">Triplophysa rosa</name>
    <name type="common">Cave loach</name>
    <dbReference type="NCBI Taxonomy" id="992332"/>
    <lineage>
        <taxon>Eukaryota</taxon>
        <taxon>Metazoa</taxon>
        <taxon>Chordata</taxon>
        <taxon>Craniata</taxon>
        <taxon>Vertebrata</taxon>
        <taxon>Euteleostomi</taxon>
        <taxon>Actinopterygii</taxon>
        <taxon>Neopterygii</taxon>
        <taxon>Teleostei</taxon>
        <taxon>Ostariophysi</taxon>
        <taxon>Cypriniformes</taxon>
        <taxon>Nemacheilidae</taxon>
        <taxon>Triplophysa</taxon>
    </lineage>
</organism>
<evidence type="ECO:0000256" key="8">
    <source>
        <dbReference type="ARBA" id="ARBA00047899"/>
    </source>
</evidence>
<name>A0A9W7WPB7_TRIRA</name>
<evidence type="ECO:0000313" key="12">
    <source>
        <dbReference type="EMBL" id="KAI7805831.1"/>
    </source>
</evidence>
<evidence type="ECO:0000256" key="10">
    <source>
        <dbReference type="PROSITE-ProRule" id="PRU10141"/>
    </source>
</evidence>
<comment type="caution">
    <text evidence="12">The sequence shown here is derived from an EMBL/GenBank/DDBJ whole genome shotgun (WGS) entry which is preliminary data.</text>
</comment>
<evidence type="ECO:0000256" key="3">
    <source>
        <dbReference type="ARBA" id="ARBA00022527"/>
    </source>
</evidence>
<sequence>KKHIEKRFLMKGCKIVKREPRRRTQEQAADGISVQGLTFSDTEILTTHDSLAFNENPEFSDSLDRLLFGLDSDSNVVQNPVASKSDQDEVIQQAQAHIESAGDEDVQQSLVSLSEEKLEDGEKPSVHMQEINSCMYVVGEMLAKTAFVTVYAGTRAQDGAEVALKYVHTTRHVDYISIPNHPEPLPREVALQMIACEDSDVPEIAQLLDWKDYLDHYVMVVERPFPCQGLDKFVASQGGKLDEELAKRFMWQATLAACMCLVHGVFHRNVTLENFLVKTDTMGIRLIGFRCGDLFKRSTYKTFTGTRDYICPEFFQTGEYYAKPATVYSLGVLLFAMLCGRFPNRNELVSIKNRSWYNGDLTFECCHLIEDCLQEDPEKRIDLEDIFDHKWFEGKYHTEDIQIPDDDESRVFNRKINGRQYEIGGKLGRGGFGTVYKGIRVNDGLKVAVKFVKNDQDEIYIPGYRDPLPREVALHMLACAGGFVPVIAQFLDWQNYQDHYVMVLEHPCPCMDVAAFVEQNGGTLPENIARVILSRAAEAAEVCCNRGVFHRDIKLENLLINRKTLEVKLIDFGCGDLLKSSSYNEYMGTPFYTCPEYLEQGKYHGKPATVYSLGVLLFFMLCGDFPGDSDRQLILEGIWHRRGLTQECCSFVEDCLQRDPKKRIDLEMIRNHKWFQVKYPADAETHVHFGRHDVIQHPYYAGSEINDHVDILENQPEEKLEDDKECRVVIREIHDQLYGIGRKLGQGICEGIRLQDCLKVTVKFVKKTEDVIKDYIYIPGWPNPFPREVGLQLLASEGGNVPMIIKLLDWQDYPEEYIMVLECPSHCVDVGAFLHSNGGTVPEYIAQAILGQAAEAAQLCCKRGVFHGDIKLENLLINPNTLEVKLMAFGCGNLLKSSTYNKYMGSTFALNSLKRASNHCKPATVYSLGILLFALVCGQFPSFHELQQINDRTWSKDGLTAECCDFIHALLQRNPDERIHLGNIFDHPANENSLNCQILRTAHLELIARACL</sequence>
<evidence type="ECO:0000256" key="6">
    <source>
        <dbReference type="ARBA" id="ARBA00022777"/>
    </source>
</evidence>
<dbReference type="GO" id="GO:0007346">
    <property type="term" value="P:regulation of mitotic cell cycle"/>
    <property type="evidence" value="ECO:0007669"/>
    <property type="project" value="TreeGrafter"/>
</dbReference>
<keyword evidence="6" id="KW-0418">Kinase</keyword>
<dbReference type="InterPro" id="IPR000719">
    <property type="entry name" value="Prot_kinase_dom"/>
</dbReference>
<keyword evidence="3" id="KW-0723">Serine/threonine-protein kinase</keyword>
<evidence type="ECO:0000256" key="5">
    <source>
        <dbReference type="ARBA" id="ARBA00022741"/>
    </source>
</evidence>
<dbReference type="GO" id="GO:0005524">
    <property type="term" value="F:ATP binding"/>
    <property type="evidence" value="ECO:0007669"/>
    <property type="project" value="UniProtKB-UniRule"/>
</dbReference>
<evidence type="ECO:0000259" key="11">
    <source>
        <dbReference type="PROSITE" id="PS50011"/>
    </source>
</evidence>
<evidence type="ECO:0000256" key="2">
    <source>
        <dbReference type="ARBA" id="ARBA00012513"/>
    </source>
</evidence>
<keyword evidence="7 10" id="KW-0067">ATP-binding</keyword>
<dbReference type="SUPFAM" id="SSF56112">
    <property type="entry name" value="Protein kinase-like (PK-like)"/>
    <property type="match status" value="3"/>
</dbReference>
<dbReference type="GO" id="GO:0043066">
    <property type="term" value="P:negative regulation of apoptotic process"/>
    <property type="evidence" value="ECO:0007669"/>
    <property type="project" value="TreeGrafter"/>
</dbReference>
<evidence type="ECO:0000256" key="9">
    <source>
        <dbReference type="ARBA" id="ARBA00048679"/>
    </source>
</evidence>
<dbReference type="InterPro" id="IPR017441">
    <property type="entry name" value="Protein_kinase_ATP_BS"/>
</dbReference>
<dbReference type="FunFam" id="1.10.510.10:FF:000392">
    <property type="entry name" value="Pim proto-oncogene, serine/threonine kinase,-related 152"/>
    <property type="match status" value="2"/>
</dbReference>
<dbReference type="PANTHER" id="PTHR22984:SF11">
    <property type="entry name" value="AURORA KINASE-RELATED"/>
    <property type="match status" value="1"/>
</dbReference>
<dbReference type="InterPro" id="IPR051138">
    <property type="entry name" value="PIM_Ser/Thr_kinase"/>
</dbReference>
<dbReference type="GO" id="GO:0005737">
    <property type="term" value="C:cytoplasm"/>
    <property type="evidence" value="ECO:0007669"/>
    <property type="project" value="TreeGrafter"/>
</dbReference>
<comment type="catalytic activity">
    <reaction evidence="8">
        <text>L-threonyl-[protein] + ATP = O-phospho-L-threonyl-[protein] + ADP + H(+)</text>
        <dbReference type="Rhea" id="RHEA:46608"/>
        <dbReference type="Rhea" id="RHEA-COMP:11060"/>
        <dbReference type="Rhea" id="RHEA-COMP:11605"/>
        <dbReference type="ChEBI" id="CHEBI:15378"/>
        <dbReference type="ChEBI" id="CHEBI:30013"/>
        <dbReference type="ChEBI" id="CHEBI:30616"/>
        <dbReference type="ChEBI" id="CHEBI:61977"/>
        <dbReference type="ChEBI" id="CHEBI:456216"/>
        <dbReference type="EC" id="2.7.11.1"/>
    </reaction>
</comment>